<gene>
    <name evidence="1" type="ORF">SDC9_170425</name>
</gene>
<dbReference type="EMBL" id="VSSQ01071433">
    <property type="protein sequence ID" value="MPN23040.1"/>
    <property type="molecule type" value="Genomic_DNA"/>
</dbReference>
<dbReference type="AlphaFoldDB" id="A0A645GAH7"/>
<reference evidence="1" key="1">
    <citation type="submission" date="2019-08" db="EMBL/GenBank/DDBJ databases">
        <authorList>
            <person name="Kucharzyk K."/>
            <person name="Murdoch R.W."/>
            <person name="Higgins S."/>
            <person name="Loffler F."/>
        </authorList>
    </citation>
    <scope>NUCLEOTIDE SEQUENCE</scope>
</reference>
<accession>A0A645GAH7</accession>
<name>A0A645GAH7_9ZZZZ</name>
<organism evidence="1">
    <name type="scientific">bioreactor metagenome</name>
    <dbReference type="NCBI Taxonomy" id="1076179"/>
    <lineage>
        <taxon>unclassified sequences</taxon>
        <taxon>metagenomes</taxon>
        <taxon>ecological metagenomes</taxon>
    </lineage>
</organism>
<protein>
    <recommendedName>
        <fullName evidence="2">TRAM domain-containing protein</fullName>
    </recommendedName>
</protein>
<evidence type="ECO:0000313" key="1">
    <source>
        <dbReference type="EMBL" id="MPN23040.1"/>
    </source>
</evidence>
<proteinExistence type="predicted"/>
<sequence>MLVVEDGEDYVGKRVEVVVTSMLQTSAGRMVFGRIRREVRA</sequence>
<comment type="caution">
    <text evidence="1">The sequence shown here is derived from an EMBL/GenBank/DDBJ whole genome shotgun (WGS) entry which is preliminary data.</text>
</comment>
<evidence type="ECO:0008006" key="2">
    <source>
        <dbReference type="Google" id="ProtNLM"/>
    </source>
</evidence>